<protein>
    <recommendedName>
        <fullName evidence="1">IraD/Gp25-like domain-containing protein</fullName>
    </recommendedName>
</protein>
<evidence type="ECO:0000259" key="1">
    <source>
        <dbReference type="Pfam" id="PF04965"/>
    </source>
</evidence>
<name>A0ABN1GGV6_9HYPH</name>
<dbReference type="Proteomes" id="UP001424441">
    <property type="component" value="Unassembled WGS sequence"/>
</dbReference>
<comment type="caution">
    <text evidence="2">The sequence shown here is derived from an EMBL/GenBank/DDBJ whole genome shotgun (WGS) entry which is preliminary data.</text>
</comment>
<dbReference type="RefSeq" id="WP_374844728.1">
    <property type="nucleotide sequence ID" value="NZ_BAAADE010000008.1"/>
</dbReference>
<dbReference type="SUPFAM" id="SSF160719">
    <property type="entry name" value="gpW/gp25-like"/>
    <property type="match status" value="1"/>
</dbReference>
<sequence>MSSLTFTTSVFERLCQDNTENSQDIVENIRLNLNALFNTRQFSIGNTANSDGLTALTYYGLPEITTINTEDTASRNLFLETLTKQIKLYEPRLQHLNIKIAERPTTSPRQLELIIETELKQPHDPHPLIFRSALNLSTYIIQLEPPYAERISGTLS</sequence>
<evidence type="ECO:0000313" key="2">
    <source>
        <dbReference type="EMBL" id="GAA0611185.1"/>
    </source>
</evidence>
<keyword evidence="3" id="KW-1185">Reference proteome</keyword>
<dbReference type="EMBL" id="BAAADE010000008">
    <property type="protein sequence ID" value="GAA0611185.1"/>
    <property type="molecule type" value="Genomic_DNA"/>
</dbReference>
<reference evidence="2 3" key="1">
    <citation type="journal article" date="2019" name="Int. J. Syst. Evol. Microbiol.">
        <title>The Global Catalogue of Microorganisms (GCM) 10K type strain sequencing project: providing services to taxonomists for standard genome sequencing and annotation.</title>
        <authorList>
            <consortium name="The Broad Institute Genomics Platform"/>
            <consortium name="The Broad Institute Genome Sequencing Center for Infectious Disease"/>
            <person name="Wu L."/>
            <person name="Ma J."/>
        </authorList>
    </citation>
    <scope>NUCLEOTIDE SEQUENCE [LARGE SCALE GENOMIC DNA]</scope>
    <source>
        <strain evidence="2 3">JCM 15115</strain>
    </source>
</reference>
<organism evidence="2 3">
    <name type="scientific">Paenochrobactrum glaciei</name>
    <dbReference type="NCBI Taxonomy" id="486407"/>
    <lineage>
        <taxon>Bacteria</taxon>
        <taxon>Pseudomonadati</taxon>
        <taxon>Pseudomonadota</taxon>
        <taxon>Alphaproteobacteria</taxon>
        <taxon>Hyphomicrobiales</taxon>
        <taxon>Brucellaceae</taxon>
        <taxon>Paenochrobactrum</taxon>
    </lineage>
</organism>
<dbReference type="InterPro" id="IPR017737">
    <property type="entry name" value="TssE1-like"/>
</dbReference>
<feature type="domain" description="IraD/Gp25-like" evidence="1">
    <location>
        <begin position="26"/>
        <end position="120"/>
    </location>
</feature>
<dbReference type="Pfam" id="PF04965">
    <property type="entry name" value="GPW_gp25"/>
    <property type="match status" value="1"/>
</dbReference>
<proteinExistence type="predicted"/>
<dbReference type="InterPro" id="IPR007048">
    <property type="entry name" value="IraD/Gp25-like"/>
</dbReference>
<dbReference type="NCBIfam" id="TIGR03357">
    <property type="entry name" value="VI_zyme"/>
    <property type="match status" value="1"/>
</dbReference>
<gene>
    <name evidence="2" type="ORF">GCM10008943_28410</name>
</gene>
<evidence type="ECO:0000313" key="3">
    <source>
        <dbReference type="Proteomes" id="UP001424441"/>
    </source>
</evidence>
<accession>A0ABN1GGV6</accession>